<dbReference type="GeneID" id="80887986"/>
<reference evidence="2" key="1">
    <citation type="journal article" date="2023" name="Access Microbiol">
        <title>De-novo genome assembly for Akanthomyces muscarius, a biocontrol agent of insect agricultural pests.</title>
        <authorList>
            <person name="Erdos Z."/>
            <person name="Studholme D.J."/>
            <person name="Raymond B."/>
            <person name="Sharma M."/>
        </authorList>
    </citation>
    <scope>NUCLEOTIDE SEQUENCE</scope>
    <source>
        <strain evidence="2">Ve6</strain>
    </source>
</reference>
<dbReference type="AlphaFoldDB" id="A0A9W8QFT1"/>
<name>A0A9W8QFT1_AKAMU</name>
<dbReference type="Proteomes" id="UP001144673">
    <property type="component" value="Chromosome 6"/>
</dbReference>
<dbReference type="EMBL" id="JAJHUN010000007">
    <property type="protein sequence ID" value="KAJ4155590.1"/>
    <property type="molecule type" value="Genomic_DNA"/>
</dbReference>
<dbReference type="KEGG" id="amus:LMH87_000827"/>
<evidence type="ECO:0000256" key="1">
    <source>
        <dbReference type="SAM" id="MobiDB-lite"/>
    </source>
</evidence>
<protein>
    <submittedName>
        <fullName evidence="2">Uncharacterized protein</fullName>
    </submittedName>
</protein>
<organism evidence="2 3">
    <name type="scientific">Akanthomyces muscarius</name>
    <name type="common">Entomopathogenic fungus</name>
    <name type="synonym">Lecanicillium muscarium</name>
    <dbReference type="NCBI Taxonomy" id="2231603"/>
    <lineage>
        <taxon>Eukaryota</taxon>
        <taxon>Fungi</taxon>
        <taxon>Dikarya</taxon>
        <taxon>Ascomycota</taxon>
        <taxon>Pezizomycotina</taxon>
        <taxon>Sordariomycetes</taxon>
        <taxon>Hypocreomycetidae</taxon>
        <taxon>Hypocreales</taxon>
        <taxon>Cordycipitaceae</taxon>
        <taxon>Akanthomyces</taxon>
    </lineage>
</organism>
<proteinExistence type="predicted"/>
<comment type="caution">
    <text evidence="2">The sequence shown here is derived from an EMBL/GenBank/DDBJ whole genome shotgun (WGS) entry which is preliminary data.</text>
</comment>
<dbReference type="RefSeq" id="XP_056055714.1">
    <property type="nucleotide sequence ID" value="XM_056198801.1"/>
</dbReference>
<evidence type="ECO:0000313" key="3">
    <source>
        <dbReference type="Proteomes" id="UP001144673"/>
    </source>
</evidence>
<feature type="region of interest" description="Disordered" evidence="1">
    <location>
        <begin position="50"/>
        <end position="72"/>
    </location>
</feature>
<keyword evidence="3" id="KW-1185">Reference proteome</keyword>
<accession>A0A9W8QFT1</accession>
<sequence>MPSVSSTTEACSYAATRRIAQTAGKLSAAYGIDRTRQRVARLMSVDSACGELTTSPRPTPAARAGSEPSKTI</sequence>
<evidence type="ECO:0000313" key="2">
    <source>
        <dbReference type="EMBL" id="KAJ4155590.1"/>
    </source>
</evidence>
<gene>
    <name evidence="2" type="ORF">LMH87_000827</name>
</gene>